<evidence type="ECO:0000313" key="3">
    <source>
        <dbReference type="EMBL" id="MBO8483476.1"/>
    </source>
</evidence>
<evidence type="ECO:0000256" key="1">
    <source>
        <dbReference type="SAM" id="SignalP"/>
    </source>
</evidence>
<feature type="domain" description="Surface glycan-binding protein B xyloglucan binding" evidence="2">
    <location>
        <begin position="230"/>
        <end position="405"/>
    </location>
</feature>
<dbReference type="PROSITE" id="PS51257">
    <property type="entry name" value="PROKAR_LIPOPROTEIN"/>
    <property type="match status" value="1"/>
</dbReference>
<proteinExistence type="predicted"/>
<name>A0A940II76_9BACT</name>
<dbReference type="GO" id="GO:0030247">
    <property type="term" value="F:polysaccharide binding"/>
    <property type="evidence" value="ECO:0007669"/>
    <property type="project" value="InterPro"/>
</dbReference>
<keyword evidence="1" id="KW-0732">Signal</keyword>
<evidence type="ECO:0000313" key="4">
    <source>
        <dbReference type="Proteomes" id="UP000725002"/>
    </source>
</evidence>
<dbReference type="AlphaFoldDB" id="A0A940II76"/>
<feature type="signal peptide" evidence="1">
    <location>
        <begin position="1"/>
        <end position="21"/>
    </location>
</feature>
<organism evidence="3 4">
    <name type="scientific">Candidatus Cryptobacteroides avicola</name>
    <dbReference type="NCBI Taxonomy" id="2840757"/>
    <lineage>
        <taxon>Bacteria</taxon>
        <taxon>Pseudomonadati</taxon>
        <taxon>Bacteroidota</taxon>
        <taxon>Bacteroidia</taxon>
        <taxon>Bacteroidales</taxon>
        <taxon>Candidatus Cryptobacteroides</taxon>
    </lineage>
</organism>
<dbReference type="EMBL" id="JADILV010000036">
    <property type="protein sequence ID" value="MBO8483476.1"/>
    <property type="molecule type" value="Genomic_DNA"/>
</dbReference>
<evidence type="ECO:0000259" key="2">
    <source>
        <dbReference type="Pfam" id="PF18329"/>
    </source>
</evidence>
<reference evidence="3" key="2">
    <citation type="journal article" date="2021" name="PeerJ">
        <title>Extensive microbial diversity within the chicken gut microbiome revealed by metagenomics and culture.</title>
        <authorList>
            <person name="Gilroy R."/>
            <person name="Ravi A."/>
            <person name="Getino M."/>
            <person name="Pursley I."/>
            <person name="Horton D.L."/>
            <person name="Alikhan N.F."/>
            <person name="Baker D."/>
            <person name="Gharbi K."/>
            <person name="Hall N."/>
            <person name="Watson M."/>
            <person name="Adriaenssens E.M."/>
            <person name="Foster-Nyarko E."/>
            <person name="Jarju S."/>
            <person name="Secka A."/>
            <person name="Antonio M."/>
            <person name="Oren A."/>
            <person name="Chaudhuri R.R."/>
            <person name="La Ragione R."/>
            <person name="Hildebrand F."/>
            <person name="Pallen M.J."/>
        </authorList>
    </citation>
    <scope>NUCLEOTIDE SEQUENCE</scope>
    <source>
        <strain evidence="3">G3-8215</strain>
    </source>
</reference>
<dbReference type="InterPro" id="IPR013783">
    <property type="entry name" value="Ig-like_fold"/>
</dbReference>
<dbReference type="Pfam" id="PF18329">
    <property type="entry name" value="SGBP_B_XBD"/>
    <property type="match status" value="1"/>
</dbReference>
<sequence>MKKTYLRNAICLIFTSVAAVACYDVVNIDEGWDDDMGSDGAPVIRKITASADTSTVISTASLDQSIAVFGDNLAYVEEIKINDIEVDLSEVYAKKHRLEMVIPRVLPGEVNNTLYIRTTDGEVSASLEVVLPQLTISGFSNEFAADGDTVRLVGTNFDLYQIDSVNAKVQLNGQDIKIFDCTSTSVSLQVPDGTPEDVASSLSIQTPQVETPVQIPFRDEGIPILTDDPNTHLMGPWFAKTCLNLKDNPDAEPEAPLFDWYVIVKGTYTGAWQYDNVFITHFYLDETARDLVNNPEDYVVKFELYTPALVPMARYVKIGFAEDDHGFIYDWDPSASNGGVSLNTMDQWQTISLEVTDLFCKDGQCYLKISENPYVGADYNNFKMAVNRELAGDVEFYCWNFRFAKKIVL</sequence>
<dbReference type="Proteomes" id="UP000725002">
    <property type="component" value="Unassembled WGS sequence"/>
</dbReference>
<comment type="caution">
    <text evidence="3">The sequence shown here is derived from an EMBL/GenBank/DDBJ whole genome shotgun (WGS) entry which is preliminary data.</text>
</comment>
<dbReference type="InterPro" id="IPR040475">
    <property type="entry name" value="SGBP_B_XBD"/>
</dbReference>
<dbReference type="Gene3D" id="2.60.40.10">
    <property type="entry name" value="Immunoglobulins"/>
    <property type="match status" value="2"/>
</dbReference>
<feature type="chain" id="PRO_5038073181" description="Surface glycan-binding protein B xyloglucan binding domain-containing protein" evidence="1">
    <location>
        <begin position="22"/>
        <end position="409"/>
    </location>
</feature>
<accession>A0A940II76</accession>
<reference evidence="3" key="1">
    <citation type="submission" date="2020-10" db="EMBL/GenBank/DDBJ databases">
        <authorList>
            <person name="Gilroy R."/>
        </authorList>
    </citation>
    <scope>NUCLEOTIDE SEQUENCE</scope>
    <source>
        <strain evidence="3">G3-8215</strain>
    </source>
</reference>
<protein>
    <recommendedName>
        <fullName evidence="2">Surface glycan-binding protein B xyloglucan binding domain-containing protein</fullName>
    </recommendedName>
</protein>
<gene>
    <name evidence="3" type="ORF">IAB75_05120</name>
</gene>